<dbReference type="AlphaFoldDB" id="A0AA42BKZ4"/>
<organism evidence="1 2">
    <name type="scientific">Opacimonas viscosa</name>
    <dbReference type="NCBI Taxonomy" id="2961944"/>
    <lineage>
        <taxon>Bacteria</taxon>
        <taxon>Pseudomonadati</taxon>
        <taxon>Pseudomonadota</taxon>
        <taxon>Gammaproteobacteria</taxon>
        <taxon>Alteromonadales</taxon>
        <taxon>Alteromonadaceae</taxon>
        <taxon>Opacimonas</taxon>
    </lineage>
</organism>
<gene>
    <name evidence="1" type="ORF">NLF92_05015</name>
</gene>
<dbReference type="Proteomes" id="UP001165413">
    <property type="component" value="Unassembled WGS sequence"/>
</dbReference>
<dbReference type="GO" id="GO:0016787">
    <property type="term" value="F:hydrolase activity"/>
    <property type="evidence" value="ECO:0007669"/>
    <property type="project" value="UniProtKB-KW"/>
</dbReference>
<reference evidence="1" key="1">
    <citation type="submission" date="2022-07" db="EMBL/GenBank/DDBJ databases">
        <title>Characterization of the Novel Bacterium Alteromonas immobilis LMIT006 and Alteromonas gregis LMIT007.</title>
        <authorList>
            <person name="Lin X."/>
        </authorList>
    </citation>
    <scope>NUCLEOTIDE SEQUENCE</scope>
    <source>
        <strain evidence="1">LMIT007</strain>
    </source>
</reference>
<dbReference type="RefSeq" id="WP_254099493.1">
    <property type="nucleotide sequence ID" value="NZ_JANATA010000006.1"/>
</dbReference>
<accession>A0AA42BKZ4</accession>
<proteinExistence type="predicted"/>
<dbReference type="InterPro" id="IPR008886">
    <property type="entry name" value="UPF0227/Esterase_YqiA"/>
</dbReference>
<dbReference type="EMBL" id="JANATA010000006">
    <property type="protein sequence ID" value="MCP3428303.1"/>
    <property type="molecule type" value="Genomic_DNA"/>
</dbReference>
<dbReference type="Pfam" id="PF05728">
    <property type="entry name" value="UPF0227"/>
    <property type="match status" value="1"/>
</dbReference>
<dbReference type="InterPro" id="IPR029058">
    <property type="entry name" value="AB_hydrolase_fold"/>
</dbReference>
<keyword evidence="2" id="KW-1185">Reference proteome</keyword>
<name>A0AA42BKZ4_9ALTE</name>
<evidence type="ECO:0000313" key="1">
    <source>
        <dbReference type="EMBL" id="MCP3428303.1"/>
    </source>
</evidence>
<protein>
    <submittedName>
        <fullName evidence="1">Alpha/beta fold hydrolase</fullName>
    </submittedName>
</protein>
<evidence type="ECO:0000313" key="2">
    <source>
        <dbReference type="Proteomes" id="UP001165413"/>
    </source>
</evidence>
<dbReference type="PANTHER" id="PTHR35602:SF3">
    <property type="entry name" value="ESTERASE YQIA"/>
    <property type="match status" value="1"/>
</dbReference>
<sequence>MNQHHLLYLHGFLSSPDSLKAQQTRQYIAQHHPDITVHTPQLSGVPALAIREAEAALNALPQSPIGIIGSSMGGFLAGLFAEQYQIKAVLINPAVAPHRLFPDYLGQHTNPYTGDVFELKREDISPLADVVLRHIVHPDLAQVYLGTADEVLDYRLAEKLYQNSDVLLSEGSDHAYSEFPEYLPRMLRFFMA</sequence>
<keyword evidence="1" id="KW-0378">Hydrolase</keyword>
<dbReference type="SUPFAM" id="SSF53474">
    <property type="entry name" value="alpha/beta-Hydrolases"/>
    <property type="match status" value="1"/>
</dbReference>
<comment type="caution">
    <text evidence="1">The sequence shown here is derived from an EMBL/GenBank/DDBJ whole genome shotgun (WGS) entry which is preliminary data.</text>
</comment>
<dbReference type="PANTHER" id="PTHR35602">
    <property type="entry name" value="ESTERASE YQIA-RELATED"/>
    <property type="match status" value="1"/>
</dbReference>
<dbReference type="Gene3D" id="3.40.50.1820">
    <property type="entry name" value="alpha/beta hydrolase"/>
    <property type="match status" value="1"/>
</dbReference>